<gene>
    <name evidence="1" type="ORF">MTR67_023250</name>
</gene>
<reference evidence="1" key="1">
    <citation type="submission" date="2023-08" db="EMBL/GenBank/DDBJ databases">
        <title>A de novo genome assembly of Solanum verrucosum Schlechtendal, a Mexican diploid species geographically isolated from the other diploid A-genome species in potato relatives.</title>
        <authorList>
            <person name="Hosaka K."/>
        </authorList>
    </citation>
    <scope>NUCLEOTIDE SEQUENCE</scope>
    <source>
        <tissue evidence="1">Young leaves</tissue>
    </source>
</reference>
<name>A0AAF0QZD0_SOLVR</name>
<evidence type="ECO:0000313" key="2">
    <source>
        <dbReference type="Proteomes" id="UP001234989"/>
    </source>
</evidence>
<sequence length="29" mass="3604">MDRRWTHGPSYRSVVRDRKIPRNSVRKFC</sequence>
<keyword evidence="2" id="KW-1185">Reference proteome</keyword>
<organism evidence="1 2">
    <name type="scientific">Solanum verrucosum</name>
    <dbReference type="NCBI Taxonomy" id="315347"/>
    <lineage>
        <taxon>Eukaryota</taxon>
        <taxon>Viridiplantae</taxon>
        <taxon>Streptophyta</taxon>
        <taxon>Embryophyta</taxon>
        <taxon>Tracheophyta</taxon>
        <taxon>Spermatophyta</taxon>
        <taxon>Magnoliopsida</taxon>
        <taxon>eudicotyledons</taxon>
        <taxon>Gunneridae</taxon>
        <taxon>Pentapetalae</taxon>
        <taxon>asterids</taxon>
        <taxon>lamiids</taxon>
        <taxon>Solanales</taxon>
        <taxon>Solanaceae</taxon>
        <taxon>Solanoideae</taxon>
        <taxon>Solaneae</taxon>
        <taxon>Solanum</taxon>
    </lineage>
</organism>
<evidence type="ECO:0000313" key="1">
    <source>
        <dbReference type="EMBL" id="WMV29865.1"/>
    </source>
</evidence>
<dbReference type="EMBL" id="CP133616">
    <property type="protein sequence ID" value="WMV29865.1"/>
    <property type="molecule type" value="Genomic_DNA"/>
</dbReference>
<dbReference type="Proteomes" id="UP001234989">
    <property type="component" value="Chromosome 5"/>
</dbReference>
<protein>
    <submittedName>
        <fullName evidence="1">Uncharacterized protein</fullName>
    </submittedName>
</protein>
<accession>A0AAF0QZD0</accession>
<dbReference type="AlphaFoldDB" id="A0AAF0QZD0"/>
<proteinExistence type="predicted"/>